<reference evidence="2 3" key="1">
    <citation type="submission" date="2016-08" db="EMBL/GenBank/DDBJ databases">
        <title>Genome-based comparison of Moorella thermoacetic strains.</title>
        <authorList>
            <person name="Poehlein A."/>
            <person name="Bengelsdorf F.R."/>
            <person name="Esser C."/>
            <person name="Duerre P."/>
            <person name="Daniel R."/>
        </authorList>
    </citation>
    <scope>NUCLEOTIDE SEQUENCE [LARGE SCALE GENOMIC DNA]</scope>
    <source>
        <strain evidence="2 3">DSM 11768</strain>
    </source>
</reference>
<dbReference type="Gene3D" id="3.90.1710.10">
    <property type="entry name" value="Enterococcus faecalis V583 domain"/>
    <property type="match status" value="1"/>
</dbReference>
<gene>
    <name evidence="2" type="ORF">MOOR_12180</name>
</gene>
<dbReference type="Gene3D" id="3.40.50.720">
    <property type="entry name" value="NAD(P)-binding Rossmann-like Domain"/>
    <property type="match status" value="1"/>
</dbReference>
<dbReference type="RefSeq" id="WP_071520762.1">
    <property type="nucleotide sequence ID" value="NZ_MIHH01000005.1"/>
</dbReference>
<evidence type="ECO:0000256" key="1">
    <source>
        <dbReference type="SAM" id="MobiDB-lite"/>
    </source>
</evidence>
<name>A0A1J5JQY6_NEOTH</name>
<feature type="region of interest" description="Disordered" evidence="1">
    <location>
        <begin position="472"/>
        <end position="491"/>
    </location>
</feature>
<dbReference type="Proteomes" id="UP000182743">
    <property type="component" value="Unassembled WGS sequence"/>
</dbReference>
<organism evidence="2 3">
    <name type="scientific">Neomoorella thermoacetica</name>
    <name type="common">Clostridium thermoaceticum</name>
    <dbReference type="NCBI Taxonomy" id="1525"/>
    <lineage>
        <taxon>Bacteria</taxon>
        <taxon>Bacillati</taxon>
        <taxon>Bacillota</taxon>
        <taxon>Clostridia</taxon>
        <taxon>Neomoorellales</taxon>
        <taxon>Neomoorellaceae</taxon>
        <taxon>Neomoorella</taxon>
    </lineage>
</organism>
<evidence type="ECO:0008006" key="4">
    <source>
        <dbReference type="Google" id="ProtNLM"/>
    </source>
</evidence>
<evidence type="ECO:0000313" key="3">
    <source>
        <dbReference type="Proteomes" id="UP000182743"/>
    </source>
</evidence>
<dbReference type="EMBL" id="MIHH01000005">
    <property type="protein sequence ID" value="OIQ09107.1"/>
    <property type="molecule type" value="Genomic_DNA"/>
</dbReference>
<sequence>MAINQLFHQEIRAINLGNAGFASELEGVGVEVTHLDWEPPARGQVELIAALEKLSHRPDIDAANQKAFERYASSVPILVDIGRALDVIPGMTPDTLFHAGPPLTWERMPGPMKGAVIGALLYEGRAKTPEEAAGLAASGAITFKPCHEHGAVGPMAGIISPSMPVFIIHNQTYGNDAYCTMNEGLGKVLRFGAYNQEVLDRLHWMERVLAPGLQKALRLSGGIDLRALIAQALHMGDEVHNRNKAATSLFIRTIAPYLVQAGLPSGDLADILNFINSNDHFFLNLSMPACKAMLDAAHGVKGSTMVTTMTRNGTDFGIRVSGLPGRWFTGPAQMVKGLYFPGYSEADANPDIGDSAITETAGLGGFAMAAAIAIVQFVGGTPQDALNYSNRMYEITLRENPTYSIPIFDFRGTPTGIDVRRVVENNILPQINTGIAHREAGVGQVGAGLVNPPWECFASALLALAEEYGEGGEEGRRQPAPCGNLPHPGDN</sequence>
<dbReference type="Pfam" id="PF06545">
    <property type="entry name" value="AllG"/>
    <property type="match status" value="1"/>
</dbReference>
<dbReference type="Gene3D" id="3.90.1700.10">
    <property type="entry name" value="v583 domain like"/>
    <property type="match status" value="1"/>
</dbReference>
<proteinExistence type="predicted"/>
<accession>A0A1J5JQY6</accession>
<comment type="caution">
    <text evidence="2">The sequence shown here is derived from an EMBL/GenBank/DDBJ whole genome shotgun (WGS) entry which is preliminary data.</text>
</comment>
<protein>
    <recommendedName>
        <fullName evidence="4">Membrane protein FdrA</fullName>
    </recommendedName>
</protein>
<dbReference type="Gene3D" id="1.10.10.660">
    <property type="entry name" value="conserved protein of unknown function from Enterococcus faecalis V583"/>
    <property type="match status" value="1"/>
</dbReference>
<dbReference type="InterPro" id="IPR024033">
    <property type="entry name" value="OXTCase_su_AllG_h-dom"/>
</dbReference>
<dbReference type="InterPro" id="IPR009499">
    <property type="entry name" value="AllG-like"/>
</dbReference>
<evidence type="ECO:0000313" key="2">
    <source>
        <dbReference type="EMBL" id="OIQ09107.1"/>
    </source>
</evidence>
<dbReference type="AlphaFoldDB" id="A0A1J5JQY6"/>